<evidence type="ECO:0000256" key="5">
    <source>
        <dbReference type="ARBA" id="ARBA00022701"/>
    </source>
</evidence>
<keyword evidence="8 11" id="KW-1133">Transmembrane helix</keyword>
<evidence type="ECO:0000256" key="1">
    <source>
        <dbReference type="ARBA" id="ARBA00004141"/>
    </source>
</evidence>
<feature type="transmembrane region" description="Helical" evidence="11">
    <location>
        <begin position="192"/>
        <end position="216"/>
    </location>
</feature>
<feature type="region of interest" description="Disordered" evidence="10">
    <location>
        <begin position="137"/>
        <end position="159"/>
    </location>
</feature>
<dbReference type="Gene3D" id="3.30.470.20">
    <property type="entry name" value="ATP-grasp fold, B domain"/>
    <property type="match status" value="1"/>
</dbReference>
<name>A0A7R9PKQ6_TIMGE</name>
<dbReference type="PROSITE" id="PS51221">
    <property type="entry name" value="TTL"/>
    <property type="match status" value="1"/>
</dbReference>
<organism evidence="12">
    <name type="scientific">Timema genevievae</name>
    <name type="common">Walking stick</name>
    <dbReference type="NCBI Taxonomy" id="629358"/>
    <lineage>
        <taxon>Eukaryota</taxon>
        <taxon>Metazoa</taxon>
        <taxon>Ecdysozoa</taxon>
        <taxon>Arthropoda</taxon>
        <taxon>Hexapoda</taxon>
        <taxon>Insecta</taxon>
        <taxon>Pterygota</taxon>
        <taxon>Neoptera</taxon>
        <taxon>Polyneoptera</taxon>
        <taxon>Phasmatodea</taxon>
        <taxon>Timematodea</taxon>
        <taxon>Timematoidea</taxon>
        <taxon>Timematidae</taxon>
        <taxon>Timema</taxon>
    </lineage>
</organism>
<dbReference type="GO" id="GO:0036064">
    <property type="term" value="C:ciliary basal body"/>
    <property type="evidence" value="ECO:0007669"/>
    <property type="project" value="TreeGrafter"/>
</dbReference>
<dbReference type="AlphaFoldDB" id="A0A7R9PKQ6"/>
<feature type="transmembrane region" description="Helical" evidence="11">
    <location>
        <begin position="228"/>
        <end position="249"/>
    </location>
</feature>
<evidence type="ECO:0000256" key="2">
    <source>
        <dbReference type="ARBA" id="ARBA00006820"/>
    </source>
</evidence>
<comment type="subcellular location">
    <subcellularLocation>
        <location evidence="1">Membrane</location>
        <topology evidence="1">Multi-pass membrane protein</topology>
    </subcellularLocation>
</comment>
<evidence type="ECO:0000256" key="11">
    <source>
        <dbReference type="SAM" id="Phobius"/>
    </source>
</evidence>
<evidence type="ECO:0000256" key="4">
    <source>
        <dbReference type="ARBA" id="ARBA00022692"/>
    </source>
</evidence>
<keyword evidence="3" id="KW-0436">Ligase</keyword>
<gene>
    <name evidence="12" type="ORF">TGEB3V08_LOCUS4158</name>
</gene>
<dbReference type="GO" id="GO:0015631">
    <property type="term" value="F:tubulin binding"/>
    <property type="evidence" value="ECO:0007669"/>
    <property type="project" value="TreeGrafter"/>
</dbReference>
<accession>A0A7R9PKQ6</accession>
<dbReference type="FunFam" id="3.30.470.20:FF:000009">
    <property type="entry name" value="tubulin polyglutamylase TTLL5 isoform X1"/>
    <property type="match status" value="1"/>
</dbReference>
<keyword evidence="5" id="KW-0493">Microtubule</keyword>
<feature type="compositionally biased region" description="Low complexity" evidence="10">
    <location>
        <begin position="375"/>
        <end position="386"/>
    </location>
</feature>
<feature type="region of interest" description="Disordered" evidence="10">
    <location>
        <begin position="370"/>
        <end position="460"/>
    </location>
</feature>
<protein>
    <submittedName>
        <fullName evidence="12">Uncharacterized protein</fullName>
    </submittedName>
</protein>
<evidence type="ECO:0000256" key="3">
    <source>
        <dbReference type="ARBA" id="ARBA00022598"/>
    </source>
</evidence>
<dbReference type="GO" id="GO:0016020">
    <property type="term" value="C:membrane"/>
    <property type="evidence" value="ECO:0007669"/>
    <property type="project" value="UniProtKB-SubCell"/>
</dbReference>
<comment type="similarity">
    <text evidence="2">Belongs to the tubulin--tyrosine ligase family.</text>
</comment>
<feature type="compositionally biased region" description="Basic residues" evidence="10">
    <location>
        <begin position="451"/>
        <end position="460"/>
    </location>
</feature>
<keyword evidence="7" id="KW-0067">ATP-binding</keyword>
<keyword evidence="9 11" id="KW-0472">Membrane</keyword>
<sequence>MDLLVLKGLVLIFLFLLTFLFSMLPLKLISKLNLVDPAKQVSYSQIISLLSCFAGGVFMAAGLLDVFPEVKENFQKIAPNTPFPIAEFTVAFGFFVVLALDLIVLDYKEQSREPQRSIEILVADDLEQERRQLRHRANLEEGNIQESEPNRVPANAEPEPHSSVRSALLVFALSLHSLFEGLSIGLQPDINSALQISLAVFLHKAVIAFSLGLNLVQSDFRLISVIRSNFIFSSMSPIGVGIGMCLLQWGHDLESSAANAVLQGLACGTYIYVTFFEVLPHELNQPKDRLLKLVAVIVGFSLEKPPPVHPTEIRTSISPSSAVELKTTSALANYATEAGLLRSCSASFLHYCLEMKSAIVEQLSASSEIDDSDSETYSSSREQSASLTSAPTLKEPVGSTLVTGAHGRSPLDGGFAGEGGESETHTPHHKKLKEVQKDVKMSSLTDGRNSSFRRKKKKRKKRLTICTANCRYDVVRRVATRYGMKEVSEEDSWNLYWTDMSVSVEKAKDMKRFQKINHFPGMSEICRKDLLARNLNRMLKIFPKDYNFFPKTWCLPADFGDLLAYARNRKNRTYICKPDTGCQGRGIFLTKNVKDIKLHERMICQLYLSKPFLVDGFKFDLRVYVLITSCDPLRIYVYNDGLARFATSRYQEPTATNTSNVFMHLTNYAVNKHSRTYVIDDQAGSKRKISTLNSWLQSKDYNVVNLWTDIDEVIIKTIVAAHPMLRHSYHACFTAHDFTYACFELLGFDILLDNSLKPYILEVNHSPSYHTDACIDRDVKEGLLTDTFQILNLIQTDKKKIIEEDRRRVRERLLQGIFHKDR</sequence>
<evidence type="ECO:0000256" key="6">
    <source>
        <dbReference type="ARBA" id="ARBA00022741"/>
    </source>
</evidence>
<reference evidence="12" key="1">
    <citation type="submission" date="2020-11" db="EMBL/GenBank/DDBJ databases">
        <authorList>
            <person name="Tran Van P."/>
        </authorList>
    </citation>
    <scope>NUCLEOTIDE SEQUENCE</scope>
</reference>
<dbReference type="InterPro" id="IPR003689">
    <property type="entry name" value="ZIP"/>
</dbReference>
<dbReference type="PANTHER" id="PTHR12241">
    <property type="entry name" value="TUBULIN POLYGLUTAMYLASE"/>
    <property type="match status" value="1"/>
</dbReference>
<keyword evidence="6" id="KW-0547">Nucleotide-binding</keyword>
<keyword evidence="4 11" id="KW-0812">Transmembrane</keyword>
<evidence type="ECO:0000256" key="9">
    <source>
        <dbReference type="ARBA" id="ARBA00023136"/>
    </source>
</evidence>
<feature type="transmembrane region" description="Helical" evidence="11">
    <location>
        <begin position="6"/>
        <end position="26"/>
    </location>
</feature>
<feature type="transmembrane region" description="Helical" evidence="11">
    <location>
        <begin position="167"/>
        <end position="186"/>
    </location>
</feature>
<dbReference type="Pfam" id="PF03133">
    <property type="entry name" value="TTL"/>
    <property type="match status" value="1"/>
</dbReference>
<dbReference type="GO" id="GO:0005524">
    <property type="term" value="F:ATP binding"/>
    <property type="evidence" value="ECO:0007669"/>
    <property type="project" value="UniProtKB-KW"/>
</dbReference>
<dbReference type="GO" id="GO:0046873">
    <property type="term" value="F:metal ion transmembrane transporter activity"/>
    <property type="evidence" value="ECO:0007669"/>
    <property type="project" value="InterPro"/>
</dbReference>
<evidence type="ECO:0000313" key="12">
    <source>
        <dbReference type="EMBL" id="CAD7590353.1"/>
    </source>
</evidence>
<feature type="transmembrane region" description="Helical" evidence="11">
    <location>
        <begin position="88"/>
        <end position="107"/>
    </location>
</feature>
<dbReference type="GO" id="GO:0000226">
    <property type="term" value="P:microtubule cytoskeleton organization"/>
    <property type="evidence" value="ECO:0007669"/>
    <property type="project" value="TreeGrafter"/>
</dbReference>
<dbReference type="SUPFAM" id="SSF56059">
    <property type="entry name" value="Glutathione synthetase ATP-binding domain-like"/>
    <property type="match status" value="1"/>
</dbReference>
<dbReference type="PANTHER" id="PTHR12241:SF161">
    <property type="entry name" value="TUBULIN POLYGLUTAMYLASE TTLL6"/>
    <property type="match status" value="1"/>
</dbReference>
<feature type="transmembrane region" description="Helical" evidence="11">
    <location>
        <begin position="46"/>
        <end position="68"/>
    </location>
</feature>
<dbReference type="GO" id="GO:0070740">
    <property type="term" value="F:tubulin-glutamic acid ligase activity"/>
    <property type="evidence" value="ECO:0007669"/>
    <property type="project" value="TreeGrafter"/>
</dbReference>
<dbReference type="GO" id="GO:0005874">
    <property type="term" value="C:microtubule"/>
    <property type="evidence" value="ECO:0007669"/>
    <property type="project" value="UniProtKB-KW"/>
</dbReference>
<dbReference type="EMBL" id="OE840413">
    <property type="protein sequence ID" value="CAD7590353.1"/>
    <property type="molecule type" value="Genomic_DNA"/>
</dbReference>
<proteinExistence type="inferred from homology"/>
<evidence type="ECO:0000256" key="8">
    <source>
        <dbReference type="ARBA" id="ARBA00022989"/>
    </source>
</evidence>
<dbReference type="Pfam" id="PF02535">
    <property type="entry name" value="Zip"/>
    <property type="match status" value="1"/>
</dbReference>
<evidence type="ECO:0000256" key="10">
    <source>
        <dbReference type="SAM" id="MobiDB-lite"/>
    </source>
</evidence>
<dbReference type="InterPro" id="IPR004344">
    <property type="entry name" value="TTL/TTLL_fam"/>
</dbReference>
<evidence type="ECO:0000256" key="7">
    <source>
        <dbReference type="ARBA" id="ARBA00022840"/>
    </source>
</evidence>